<name>A0ACC1YAQ4_MELAZ</name>
<reference evidence="1 2" key="1">
    <citation type="journal article" date="2023" name="Science">
        <title>Complex scaffold remodeling in plant triterpene biosynthesis.</title>
        <authorList>
            <person name="De La Pena R."/>
            <person name="Hodgson H."/>
            <person name="Liu J.C."/>
            <person name="Stephenson M.J."/>
            <person name="Martin A.C."/>
            <person name="Owen C."/>
            <person name="Harkess A."/>
            <person name="Leebens-Mack J."/>
            <person name="Jimenez L.E."/>
            <person name="Osbourn A."/>
            <person name="Sattely E.S."/>
        </authorList>
    </citation>
    <scope>NUCLEOTIDE SEQUENCE [LARGE SCALE GENOMIC DNA]</scope>
    <source>
        <strain evidence="2">cv. JPN11</strain>
        <tissue evidence="1">Leaf</tissue>
    </source>
</reference>
<keyword evidence="2" id="KW-1185">Reference proteome</keyword>
<dbReference type="Proteomes" id="UP001164539">
    <property type="component" value="Chromosome 4"/>
</dbReference>
<gene>
    <name evidence="1" type="ORF">OWV82_008592</name>
</gene>
<accession>A0ACC1YAQ4</accession>
<evidence type="ECO:0000313" key="2">
    <source>
        <dbReference type="Proteomes" id="UP001164539"/>
    </source>
</evidence>
<proteinExistence type="predicted"/>
<comment type="caution">
    <text evidence="1">The sequence shown here is derived from an EMBL/GenBank/DDBJ whole genome shotgun (WGS) entry which is preliminary data.</text>
</comment>
<organism evidence="1 2">
    <name type="scientific">Melia azedarach</name>
    <name type="common">Chinaberry tree</name>
    <dbReference type="NCBI Taxonomy" id="155640"/>
    <lineage>
        <taxon>Eukaryota</taxon>
        <taxon>Viridiplantae</taxon>
        <taxon>Streptophyta</taxon>
        <taxon>Embryophyta</taxon>
        <taxon>Tracheophyta</taxon>
        <taxon>Spermatophyta</taxon>
        <taxon>Magnoliopsida</taxon>
        <taxon>eudicotyledons</taxon>
        <taxon>Gunneridae</taxon>
        <taxon>Pentapetalae</taxon>
        <taxon>rosids</taxon>
        <taxon>malvids</taxon>
        <taxon>Sapindales</taxon>
        <taxon>Meliaceae</taxon>
        <taxon>Melia</taxon>
    </lineage>
</organism>
<sequence>MDEGNNNSSHNNNGVGIVDTSKADKAMWLMKCPALVSRSLQTPSDDSSRPVAKVIVSVDPLQSNDDSSSPQFTMELISPESGNAPKRYSMDMSKDFIPMSAFSEAAHGKISVEGKILNKFDMRPRENIENYGKLCRERTNKYMTKSRQIRVIDNDNGSHMRPMPGMLIPIGVTEKKKPAAKGSEVKRTRRDRGEMEEIMFKLFERQSNWTLRQLIQETDQPEQFLKDILKDLCVYNNKGTNQGSYELKPEYKRAVDEPTS</sequence>
<evidence type="ECO:0000313" key="1">
    <source>
        <dbReference type="EMBL" id="KAJ4720831.1"/>
    </source>
</evidence>
<protein>
    <submittedName>
        <fullName evidence="1">Transcription initiation factor IIF subunit beta</fullName>
    </submittedName>
</protein>
<dbReference type="EMBL" id="CM051397">
    <property type="protein sequence ID" value="KAJ4720831.1"/>
    <property type="molecule type" value="Genomic_DNA"/>
</dbReference>